<comment type="subcellular location">
    <subcellularLocation>
        <location evidence="10 12">Cytoplasm</location>
    </subcellularLocation>
</comment>
<evidence type="ECO:0000256" key="4">
    <source>
        <dbReference type="ARBA" id="ARBA00018232"/>
    </source>
</evidence>
<dbReference type="EMBL" id="AP024222">
    <property type="protein sequence ID" value="BCO05258.1"/>
    <property type="molecule type" value="Genomic_DNA"/>
</dbReference>
<feature type="binding site" evidence="10">
    <location>
        <position position="311"/>
    </location>
    <ligand>
        <name>Mg(2+)</name>
        <dbReference type="ChEBI" id="CHEBI:18420"/>
        <label>2</label>
    </ligand>
</feature>
<sequence length="441" mass="49867">MAYFNDIAPIKYEGTKTKNMFAFRHYNPEEVVAGKTMEEQLHFALAFWHTITMDGADPFGSATMERPWDLEGGSELDRAHRRVDAFFEIAEKLGVKYYCFHDIDIAPKGNSLKEFYANLDEITDHLLEKQKETETGIKLLWNTANMFSNPRYMNGVSTSNRAEVFAYGAAQVKKGLELSKKLGGENYVFWGGREGYESLLNTDMGLEMDHMAKFFHLAIDYAKSINHLPIFLIEPKPKEPMTHQYDFDAATALAFLQKYDLDKYFKLNLETNHAWLAGHTFEHELNTARTFGALGSIDANQGNYLLGWDTDEFPTLVIDITLAMHQILLNGGLGKGGINFDAKVRRTSFKAEDLILAHIAGMDTYARALKGAAAIIEDKFLSDIVEERYSSYKKTEVGQSIENGTATFESLAAYALEHGDDIELDSNHLEYIKSVLNDYLV</sequence>
<evidence type="ECO:0000256" key="3">
    <source>
        <dbReference type="ARBA" id="ARBA00011958"/>
    </source>
</evidence>
<dbReference type="HAMAP" id="MF_00455">
    <property type="entry name" value="Xylose_isom_A"/>
    <property type="match status" value="1"/>
</dbReference>
<dbReference type="NCBIfam" id="NF003998">
    <property type="entry name" value="PRK05474.1"/>
    <property type="match status" value="1"/>
</dbReference>
<feature type="binding site" evidence="10">
    <location>
        <position position="298"/>
    </location>
    <ligand>
        <name>Mg(2+)</name>
        <dbReference type="ChEBI" id="CHEBI:18420"/>
        <label>1</label>
    </ligand>
</feature>
<comment type="catalytic activity">
    <reaction evidence="9 10 11">
        <text>alpha-D-xylose = alpha-D-xylulofuranose</text>
        <dbReference type="Rhea" id="RHEA:22816"/>
        <dbReference type="ChEBI" id="CHEBI:28518"/>
        <dbReference type="ChEBI" id="CHEBI:188998"/>
        <dbReference type="EC" id="5.3.1.5"/>
    </reaction>
</comment>
<dbReference type="NCBIfam" id="TIGR02630">
    <property type="entry name" value="xylose_isom_A"/>
    <property type="match status" value="1"/>
</dbReference>
<feature type="binding site" evidence="10">
    <location>
        <position position="341"/>
    </location>
    <ligand>
        <name>Mg(2+)</name>
        <dbReference type="ChEBI" id="CHEBI:18420"/>
        <label>1</label>
    </ligand>
</feature>
<dbReference type="InterPro" id="IPR036237">
    <property type="entry name" value="Xyl_isomerase-like_sf"/>
</dbReference>
<feature type="active site" evidence="10">
    <location>
        <position position="104"/>
    </location>
</feature>
<gene>
    <name evidence="10 13" type="primary">xylA</name>
    <name evidence="13" type="ORF">LLC_04980</name>
</gene>
<dbReference type="PRINTS" id="PR00688">
    <property type="entry name" value="XYLOSISMRASE"/>
</dbReference>
<evidence type="ECO:0000256" key="5">
    <source>
        <dbReference type="ARBA" id="ARBA00022629"/>
    </source>
</evidence>
<dbReference type="SUPFAM" id="SSF51658">
    <property type="entry name" value="Xylose isomerase-like"/>
    <property type="match status" value="1"/>
</dbReference>
<dbReference type="EC" id="5.3.1.5" evidence="3 10"/>
<accession>A0AAD1NH14</accession>
<evidence type="ECO:0000256" key="2">
    <source>
        <dbReference type="ARBA" id="ARBA00011881"/>
    </source>
</evidence>
<dbReference type="PANTHER" id="PTHR48408:SF1">
    <property type="entry name" value="XYLOSE ISOMERASE"/>
    <property type="match status" value="1"/>
</dbReference>
<evidence type="ECO:0000256" key="8">
    <source>
        <dbReference type="ARBA" id="ARBA00023277"/>
    </source>
</evidence>
<keyword evidence="10" id="KW-0963">Cytoplasm</keyword>
<comment type="cofactor">
    <cofactor evidence="10">
        <name>Mg(2+)</name>
        <dbReference type="ChEBI" id="CHEBI:18420"/>
    </cofactor>
    <text evidence="10">Binds 2 magnesium ions per subunit.</text>
</comment>
<evidence type="ECO:0000256" key="7">
    <source>
        <dbReference type="ARBA" id="ARBA00023235"/>
    </source>
</evidence>
<comment type="subunit">
    <text evidence="2 10 12">Homotetramer.</text>
</comment>
<evidence type="ECO:0000256" key="12">
    <source>
        <dbReference type="RuleBase" id="RU000610"/>
    </source>
</evidence>
<feature type="binding site" evidence="10">
    <location>
        <position position="273"/>
    </location>
    <ligand>
        <name>Mg(2+)</name>
        <dbReference type="ChEBI" id="CHEBI:18420"/>
        <label>2</label>
    </ligand>
</feature>
<evidence type="ECO:0000256" key="11">
    <source>
        <dbReference type="RuleBase" id="RU000609"/>
    </source>
</evidence>
<dbReference type="Proteomes" id="UP000595253">
    <property type="component" value="Chromosome"/>
</dbReference>
<dbReference type="InterPro" id="IPR001998">
    <property type="entry name" value="Xylose_isomerase"/>
</dbReference>
<feature type="active site" evidence="10">
    <location>
        <position position="101"/>
    </location>
</feature>
<dbReference type="GO" id="GO:0000287">
    <property type="term" value="F:magnesium ion binding"/>
    <property type="evidence" value="ECO:0007669"/>
    <property type="project" value="UniProtKB-UniRule"/>
</dbReference>
<evidence type="ECO:0000256" key="1">
    <source>
        <dbReference type="ARBA" id="ARBA00005765"/>
    </source>
</evidence>
<evidence type="ECO:0000256" key="9">
    <source>
        <dbReference type="ARBA" id="ARBA00033659"/>
    </source>
</evidence>
<dbReference type="GO" id="GO:0042732">
    <property type="term" value="P:D-xylose metabolic process"/>
    <property type="evidence" value="ECO:0007669"/>
    <property type="project" value="UniProtKB-UniRule"/>
</dbReference>
<feature type="binding site" evidence="10">
    <location>
        <position position="234"/>
    </location>
    <ligand>
        <name>Mg(2+)</name>
        <dbReference type="ChEBI" id="CHEBI:18420"/>
        <label>1</label>
    </ligand>
</feature>
<organism evidence="13 14">
    <name type="scientific">Lactococcus lactis subsp. cremoris</name>
    <name type="common">Streptococcus cremoris</name>
    <dbReference type="NCBI Taxonomy" id="1359"/>
    <lineage>
        <taxon>Bacteria</taxon>
        <taxon>Bacillati</taxon>
        <taxon>Bacillota</taxon>
        <taxon>Bacilli</taxon>
        <taxon>Lactobacillales</taxon>
        <taxon>Streptococcaceae</taxon>
        <taxon>Lactococcus</taxon>
    </lineage>
</organism>
<dbReference type="PROSITE" id="PS51415">
    <property type="entry name" value="XYLOSE_ISOMERASE"/>
    <property type="match status" value="1"/>
</dbReference>
<evidence type="ECO:0000256" key="10">
    <source>
        <dbReference type="HAMAP-Rule" id="MF_00455"/>
    </source>
</evidence>
<keyword evidence="5 10" id="KW-0859">Xylose metabolism</keyword>
<dbReference type="RefSeq" id="WP_021166092.1">
    <property type="nucleotide sequence ID" value="NZ_AP018499.1"/>
</dbReference>
<feature type="binding site" evidence="10">
    <location>
        <position position="270"/>
    </location>
    <ligand>
        <name>Mg(2+)</name>
        <dbReference type="ChEBI" id="CHEBI:18420"/>
        <label>1</label>
    </ligand>
</feature>
<keyword evidence="8 10" id="KW-0119">Carbohydrate metabolism</keyword>
<evidence type="ECO:0000256" key="6">
    <source>
        <dbReference type="ARBA" id="ARBA00022723"/>
    </source>
</evidence>
<protein>
    <recommendedName>
        <fullName evidence="4 10">Xylose isomerase</fullName>
        <ecNumber evidence="3 10">5.3.1.5</ecNumber>
    </recommendedName>
</protein>
<dbReference type="GO" id="GO:0005737">
    <property type="term" value="C:cytoplasm"/>
    <property type="evidence" value="ECO:0007669"/>
    <property type="project" value="UniProtKB-SubCell"/>
</dbReference>
<keyword evidence="6 10" id="KW-0479">Metal-binding</keyword>
<dbReference type="Gene3D" id="3.20.20.150">
    <property type="entry name" value="Divalent-metal-dependent TIM barrel enzymes"/>
    <property type="match status" value="1"/>
</dbReference>
<dbReference type="GO" id="GO:0009045">
    <property type="term" value="F:xylose isomerase activity"/>
    <property type="evidence" value="ECO:0007669"/>
    <property type="project" value="UniProtKB-UniRule"/>
</dbReference>
<keyword evidence="10" id="KW-0460">Magnesium</keyword>
<keyword evidence="7 10" id="KW-0413">Isomerase</keyword>
<dbReference type="InterPro" id="IPR013452">
    <property type="entry name" value="Xylose_isom_bac"/>
</dbReference>
<feature type="binding site" evidence="10">
    <location>
        <position position="270"/>
    </location>
    <ligand>
        <name>Mg(2+)</name>
        <dbReference type="ChEBI" id="CHEBI:18420"/>
        <label>2</label>
    </ligand>
</feature>
<proteinExistence type="inferred from homology"/>
<dbReference type="PANTHER" id="PTHR48408">
    <property type="match status" value="1"/>
</dbReference>
<name>A0AAD1NH14_LACLC</name>
<dbReference type="AlphaFoldDB" id="A0AAD1NH14"/>
<evidence type="ECO:0000313" key="13">
    <source>
        <dbReference type="EMBL" id="BCO05258.1"/>
    </source>
</evidence>
<comment type="similarity">
    <text evidence="1 10 11">Belongs to the xylose isomerase family.</text>
</comment>
<feature type="binding site" evidence="10">
    <location>
        <position position="309"/>
    </location>
    <ligand>
        <name>Mg(2+)</name>
        <dbReference type="ChEBI" id="CHEBI:18420"/>
        <label>2</label>
    </ligand>
</feature>
<evidence type="ECO:0000313" key="14">
    <source>
        <dbReference type="Proteomes" id="UP000595253"/>
    </source>
</evidence>
<reference evidence="13 14" key="1">
    <citation type="submission" date="2020-12" db="EMBL/GenBank/DDBJ databases">
        <title>Complete genome sequence of lactococcus lactis subsp. cremoris strain EPSC and strain G3-2.</title>
        <authorList>
            <person name="Kita K."/>
            <person name="Ishikawa S."/>
        </authorList>
    </citation>
    <scope>NUCLEOTIDE SEQUENCE [LARGE SCALE GENOMIC DNA]</scope>
    <source>
        <strain evidence="13 14">EPSC</strain>
    </source>
</reference>